<dbReference type="Proteomes" id="UP000245390">
    <property type="component" value="Unassembled WGS sequence"/>
</dbReference>
<dbReference type="EC" id="2.7.13.3" evidence="2"/>
<keyword evidence="3" id="KW-0600">Photoreceptor protein</keyword>
<reference evidence="17 18" key="1">
    <citation type="submission" date="2018-05" db="EMBL/GenBank/DDBJ databases">
        <title>Genomic Encyclopedia of Type Strains, Phase IV (KMG-IV): sequencing the most valuable type-strain genomes for metagenomic binning, comparative biology and taxonomic classification.</title>
        <authorList>
            <person name="Goeker M."/>
        </authorList>
    </citation>
    <scope>NUCLEOTIDE SEQUENCE [LARGE SCALE GENOMIC DNA]</scope>
    <source>
        <strain evidence="17 18">DSM 103371</strain>
    </source>
</reference>
<comment type="catalytic activity">
    <reaction evidence="1">
        <text>ATP + protein L-histidine = ADP + protein N-phospho-L-histidine.</text>
        <dbReference type="EC" id="2.7.13.3"/>
    </reaction>
</comment>
<dbReference type="Pfam" id="PF08448">
    <property type="entry name" value="PAS_4"/>
    <property type="match status" value="1"/>
</dbReference>
<evidence type="ECO:0000256" key="4">
    <source>
        <dbReference type="ARBA" id="ARBA00022553"/>
    </source>
</evidence>
<evidence type="ECO:0000256" key="6">
    <source>
        <dbReference type="ARBA" id="ARBA00022630"/>
    </source>
</evidence>
<accession>A0A316G4J2</accession>
<dbReference type="InterPro" id="IPR000014">
    <property type="entry name" value="PAS"/>
</dbReference>
<evidence type="ECO:0000256" key="2">
    <source>
        <dbReference type="ARBA" id="ARBA00012438"/>
    </source>
</evidence>
<keyword evidence="10" id="KW-0547">Nucleotide-binding</keyword>
<feature type="domain" description="PAC" evidence="16">
    <location>
        <begin position="88"/>
        <end position="140"/>
    </location>
</feature>
<dbReference type="SUPFAM" id="SSF55785">
    <property type="entry name" value="PYP-like sensor domain (PAS domain)"/>
    <property type="match status" value="1"/>
</dbReference>
<dbReference type="InterPro" id="IPR013656">
    <property type="entry name" value="PAS_4"/>
</dbReference>
<dbReference type="InterPro" id="IPR000700">
    <property type="entry name" value="PAS-assoc_C"/>
</dbReference>
<keyword evidence="15" id="KW-0675">Receptor</keyword>
<dbReference type="SMART" id="SM00086">
    <property type="entry name" value="PAC"/>
    <property type="match status" value="1"/>
</dbReference>
<protein>
    <recommendedName>
        <fullName evidence="2">histidine kinase</fullName>
        <ecNumber evidence="2">2.7.13.3</ecNumber>
    </recommendedName>
</protein>
<evidence type="ECO:0000259" key="16">
    <source>
        <dbReference type="PROSITE" id="PS50113"/>
    </source>
</evidence>
<keyword evidence="11" id="KW-0418">Kinase</keyword>
<evidence type="ECO:0000256" key="5">
    <source>
        <dbReference type="ARBA" id="ARBA00022606"/>
    </source>
</evidence>
<keyword evidence="6" id="KW-0285">Flavoprotein</keyword>
<dbReference type="EMBL" id="QGGV01000007">
    <property type="protein sequence ID" value="PWK55502.1"/>
    <property type="molecule type" value="Genomic_DNA"/>
</dbReference>
<evidence type="ECO:0000256" key="1">
    <source>
        <dbReference type="ARBA" id="ARBA00000085"/>
    </source>
</evidence>
<dbReference type="AlphaFoldDB" id="A0A316G4J2"/>
<evidence type="ECO:0000256" key="7">
    <source>
        <dbReference type="ARBA" id="ARBA00022643"/>
    </source>
</evidence>
<keyword evidence="5" id="KW-0716">Sensory transduction</keyword>
<evidence type="ECO:0000256" key="11">
    <source>
        <dbReference type="ARBA" id="ARBA00022777"/>
    </source>
</evidence>
<gene>
    <name evidence="17" type="ORF">C8D95_107168</name>
</gene>
<keyword evidence="14" id="KW-0843">Virulence</keyword>
<dbReference type="Gene3D" id="3.30.450.20">
    <property type="entry name" value="PAS domain"/>
    <property type="match status" value="1"/>
</dbReference>
<dbReference type="SMART" id="SM00911">
    <property type="entry name" value="HWE_HK"/>
    <property type="match status" value="1"/>
</dbReference>
<evidence type="ECO:0000256" key="12">
    <source>
        <dbReference type="ARBA" id="ARBA00022840"/>
    </source>
</evidence>
<organism evidence="17 18">
    <name type="scientific">Silicimonas algicola</name>
    <dbReference type="NCBI Taxonomy" id="1826607"/>
    <lineage>
        <taxon>Bacteria</taxon>
        <taxon>Pseudomonadati</taxon>
        <taxon>Pseudomonadota</taxon>
        <taxon>Alphaproteobacteria</taxon>
        <taxon>Rhodobacterales</taxon>
        <taxon>Paracoccaceae</taxon>
    </lineage>
</organism>
<dbReference type="GO" id="GO:0004673">
    <property type="term" value="F:protein histidine kinase activity"/>
    <property type="evidence" value="ECO:0007669"/>
    <property type="project" value="UniProtKB-EC"/>
</dbReference>
<sequence length="337" mass="37172">MVDNNLEAPWHLDKRAHDIINATVAFAAILSPGGATLDVSKNALDAAGISLTDIVDRRFWEGYWFGHDPALQARLRDVVERGARGETSRFDIEVRVRGDRRLIVDFQIAPLRDENGRVTELIASGFDVSERERQKENLNSALRETSHRIKNILSTLSAMGRMTLIHGKGDLFDGFLKRLDALAAVHSIFGDGSKISSAPFDAITRQVLNPFLHGHEKVEVISGKKRILRDQAKQLGLCIHELATNSSKHGALHDGGTLSVSFTDPDGDGVTHFSWSETHAPKDTGSYTEGFGLPYVRNALRSLLMGEPVIEMQSDRFQILVDGPAPHIFEPLEGPGR</sequence>
<evidence type="ECO:0000256" key="13">
    <source>
        <dbReference type="ARBA" id="ARBA00022991"/>
    </source>
</evidence>
<evidence type="ECO:0000313" key="17">
    <source>
        <dbReference type="EMBL" id="PWK55502.1"/>
    </source>
</evidence>
<dbReference type="NCBIfam" id="TIGR00229">
    <property type="entry name" value="sensory_box"/>
    <property type="match status" value="1"/>
</dbReference>
<evidence type="ECO:0000256" key="14">
    <source>
        <dbReference type="ARBA" id="ARBA00023026"/>
    </source>
</evidence>
<keyword evidence="9" id="KW-0677">Repeat</keyword>
<evidence type="ECO:0000256" key="8">
    <source>
        <dbReference type="ARBA" id="ARBA00022679"/>
    </source>
</evidence>
<dbReference type="PROSITE" id="PS50113">
    <property type="entry name" value="PAC"/>
    <property type="match status" value="1"/>
</dbReference>
<dbReference type="OrthoDB" id="489241at2"/>
<keyword evidence="7" id="KW-0288">FMN</keyword>
<dbReference type="KEGG" id="salo:EF888_07455"/>
<comment type="caution">
    <text evidence="17">The sequence shown here is derived from an EMBL/GenBank/DDBJ whole genome shotgun (WGS) entry which is preliminary data.</text>
</comment>
<name>A0A316G4J2_9RHOB</name>
<proteinExistence type="predicted"/>
<keyword evidence="8" id="KW-0808">Transferase</keyword>
<dbReference type="RefSeq" id="WP_109760092.1">
    <property type="nucleotide sequence ID" value="NZ_CP034588.1"/>
</dbReference>
<dbReference type="PANTHER" id="PTHR41523">
    <property type="entry name" value="TWO-COMPONENT SYSTEM SENSOR PROTEIN"/>
    <property type="match status" value="1"/>
</dbReference>
<dbReference type="InterPro" id="IPR035965">
    <property type="entry name" value="PAS-like_dom_sf"/>
</dbReference>
<keyword evidence="18" id="KW-1185">Reference proteome</keyword>
<dbReference type="InterPro" id="IPR011102">
    <property type="entry name" value="Sig_transdc_His_kinase_HWE"/>
</dbReference>
<dbReference type="GO" id="GO:0009881">
    <property type="term" value="F:photoreceptor activity"/>
    <property type="evidence" value="ECO:0007669"/>
    <property type="project" value="UniProtKB-KW"/>
</dbReference>
<keyword evidence="13" id="KW-0157">Chromophore</keyword>
<keyword evidence="4" id="KW-0597">Phosphoprotein</keyword>
<keyword evidence="12" id="KW-0067">ATP-binding</keyword>
<evidence type="ECO:0000313" key="18">
    <source>
        <dbReference type="Proteomes" id="UP000245390"/>
    </source>
</evidence>
<dbReference type="Pfam" id="PF07536">
    <property type="entry name" value="HWE_HK"/>
    <property type="match status" value="1"/>
</dbReference>
<evidence type="ECO:0000256" key="10">
    <source>
        <dbReference type="ARBA" id="ARBA00022741"/>
    </source>
</evidence>
<dbReference type="InterPro" id="IPR001610">
    <property type="entry name" value="PAC"/>
</dbReference>
<evidence type="ECO:0000256" key="15">
    <source>
        <dbReference type="ARBA" id="ARBA00023170"/>
    </source>
</evidence>
<dbReference type="GO" id="GO:0005524">
    <property type="term" value="F:ATP binding"/>
    <property type="evidence" value="ECO:0007669"/>
    <property type="project" value="UniProtKB-KW"/>
</dbReference>
<dbReference type="PANTHER" id="PTHR41523:SF8">
    <property type="entry name" value="ETHYLENE RESPONSE SENSOR PROTEIN"/>
    <property type="match status" value="1"/>
</dbReference>
<evidence type="ECO:0000256" key="3">
    <source>
        <dbReference type="ARBA" id="ARBA00022543"/>
    </source>
</evidence>
<evidence type="ECO:0000256" key="9">
    <source>
        <dbReference type="ARBA" id="ARBA00022737"/>
    </source>
</evidence>